<sequence>MKTNCSTPYLRRD</sequence>
<accession>A0A0A9AH80</accession>
<protein>
    <submittedName>
        <fullName evidence="1">Uncharacterized protein</fullName>
    </submittedName>
</protein>
<reference evidence="1" key="1">
    <citation type="submission" date="2014-09" db="EMBL/GenBank/DDBJ databases">
        <authorList>
            <person name="Magalhaes I.L.F."/>
            <person name="Oliveira U."/>
            <person name="Santos F.R."/>
            <person name="Vidigal T.H.D.A."/>
            <person name="Brescovit A.D."/>
            <person name="Santos A.J."/>
        </authorList>
    </citation>
    <scope>NUCLEOTIDE SEQUENCE</scope>
    <source>
        <tissue evidence="1">Shoot tissue taken approximately 20 cm above the soil surface</tissue>
    </source>
</reference>
<dbReference type="EMBL" id="GBRH01249585">
    <property type="protein sequence ID" value="JAD48310.1"/>
    <property type="molecule type" value="Transcribed_RNA"/>
</dbReference>
<reference evidence="1" key="2">
    <citation type="journal article" date="2015" name="Data Brief">
        <title>Shoot transcriptome of the giant reed, Arundo donax.</title>
        <authorList>
            <person name="Barrero R.A."/>
            <person name="Guerrero F.D."/>
            <person name="Moolhuijzen P."/>
            <person name="Goolsby J.A."/>
            <person name="Tidwell J."/>
            <person name="Bellgard S.E."/>
            <person name="Bellgard M.I."/>
        </authorList>
    </citation>
    <scope>NUCLEOTIDE SEQUENCE</scope>
    <source>
        <tissue evidence="1">Shoot tissue taken approximately 20 cm above the soil surface</tissue>
    </source>
</reference>
<evidence type="ECO:0000313" key="1">
    <source>
        <dbReference type="EMBL" id="JAD48310.1"/>
    </source>
</evidence>
<name>A0A0A9AH80_ARUDO</name>
<organism evidence="1">
    <name type="scientific">Arundo donax</name>
    <name type="common">Giant reed</name>
    <name type="synonym">Donax arundinaceus</name>
    <dbReference type="NCBI Taxonomy" id="35708"/>
    <lineage>
        <taxon>Eukaryota</taxon>
        <taxon>Viridiplantae</taxon>
        <taxon>Streptophyta</taxon>
        <taxon>Embryophyta</taxon>
        <taxon>Tracheophyta</taxon>
        <taxon>Spermatophyta</taxon>
        <taxon>Magnoliopsida</taxon>
        <taxon>Liliopsida</taxon>
        <taxon>Poales</taxon>
        <taxon>Poaceae</taxon>
        <taxon>PACMAD clade</taxon>
        <taxon>Arundinoideae</taxon>
        <taxon>Arundineae</taxon>
        <taxon>Arundo</taxon>
    </lineage>
</organism>
<proteinExistence type="predicted"/>